<dbReference type="EMBL" id="WEGK01000002">
    <property type="protein sequence ID" value="MQY18197.1"/>
    <property type="molecule type" value="Genomic_DNA"/>
</dbReference>
<dbReference type="OrthoDB" id="3352146at2"/>
<evidence type="ECO:0008006" key="3">
    <source>
        <dbReference type="Google" id="ProtNLM"/>
    </source>
</evidence>
<comment type="caution">
    <text evidence="1">The sequence shown here is derived from an EMBL/GenBank/DDBJ whole genome shotgun (WGS) entry which is preliminary data.</text>
</comment>
<keyword evidence="2" id="KW-1185">Reference proteome</keyword>
<proteinExistence type="predicted"/>
<dbReference type="InterPro" id="IPR025350">
    <property type="entry name" value="DUF4254"/>
</dbReference>
<evidence type="ECO:0000313" key="2">
    <source>
        <dbReference type="Proteomes" id="UP000438448"/>
    </source>
</evidence>
<dbReference type="Pfam" id="PF14063">
    <property type="entry name" value="DUF4254"/>
    <property type="match status" value="1"/>
</dbReference>
<organism evidence="1 2">
    <name type="scientific">Nocardia macrotermitis</name>
    <dbReference type="NCBI Taxonomy" id="2585198"/>
    <lineage>
        <taxon>Bacteria</taxon>
        <taxon>Bacillati</taxon>
        <taxon>Actinomycetota</taxon>
        <taxon>Actinomycetes</taxon>
        <taxon>Mycobacteriales</taxon>
        <taxon>Nocardiaceae</taxon>
        <taxon>Nocardia</taxon>
    </lineage>
</organism>
<dbReference type="Proteomes" id="UP000438448">
    <property type="component" value="Unassembled WGS sequence"/>
</dbReference>
<dbReference type="RefSeq" id="WP_153408278.1">
    <property type="nucleotide sequence ID" value="NZ_WEGK01000002.1"/>
</dbReference>
<reference evidence="1 2" key="1">
    <citation type="submission" date="2019-10" db="EMBL/GenBank/DDBJ databases">
        <title>Nocardia macrotermitis sp. nov. and Nocardia aurantia sp. nov., isolated from the gut of fungus growing-termite Macrotermes natalensis.</title>
        <authorList>
            <person name="Benndorf R."/>
            <person name="Schwitalla J."/>
            <person name="Martin K."/>
            <person name="De Beer W."/>
            <person name="Kaster A.-K."/>
            <person name="Vollmers J."/>
            <person name="Poulsen M."/>
            <person name="Beemelmanns C."/>
        </authorList>
    </citation>
    <scope>NUCLEOTIDE SEQUENCE [LARGE SCALE GENOMIC DNA]</scope>
    <source>
        <strain evidence="1 2">RB20</strain>
    </source>
</reference>
<protein>
    <recommendedName>
        <fullName evidence="3">DUF4254 domain-containing protein</fullName>
    </recommendedName>
</protein>
<gene>
    <name evidence="1" type="ORF">NRB20_12660</name>
</gene>
<name>A0A7K0CXH4_9NOCA</name>
<accession>A0A7K0CXH4</accession>
<dbReference type="AlphaFoldDB" id="A0A7K0CXH4"/>
<evidence type="ECO:0000313" key="1">
    <source>
        <dbReference type="EMBL" id="MQY18197.1"/>
    </source>
</evidence>
<sequence>MRVTLPSRDRLLEACTGSTPITHPVLRAARDLAHLHRQRREATTEIHEIDCARADLIHTIDCWVAANMPQPFGAAYMNSESVGMIIDRIAQYCIEAHTTLTESTTEPDRHFLWQRLAELTLAYTDLAIELTAGLRKLPSCTYRHPTTSGRAP</sequence>